<dbReference type="Gene3D" id="3.40.630.30">
    <property type="match status" value="1"/>
</dbReference>
<protein>
    <recommendedName>
        <fullName evidence="3">N-acetyltransferase domain-containing protein</fullName>
    </recommendedName>
</protein>
<keyword evidence="2" id="KW-1185">Reference proteome</keyword>
<reference evidence="1 2" key="1">
    <citation type="submission" date="2016-06" db="EMBL/GenBank/DDBJ databases">
        <authorList>
            <person name="Kjaerup R.B."/>
            <person name="Dalgaard T.S."/>
            <person name="Juul-Madsen H.R."/>
        </authorList>
    </citation>
    <scope>NUCLEOTIDE SEQUENCE [LARGE SCALE GENOMIC DNA]</scope>
    <source>
        <strain evidence="1 2">DSM 43913</strain>
    </source>
</reference>
<organism evidence="1 2">
    <name type="scientific">Micromonospora echinofusca</name>
    <dbReference type="NCBI Taxonomy" id="47858"/>
    <lineage>
        <taxon>Bacteria</taxon>
        <taxon>Bacillati</taxon>
        <taxon>Actinomycetota</taxon>
        <taxon>Actinomycetes</taxon>
        <taxon>Micromonosporales</taxon>
        <taxon>Micromonosporaceae</taxon>
        <taxon>Micromonospora</taxon>
    </lineage>
</organism>
<dbReference type="InterPro" id="IPR039968">
    <property type="entry name" value="BcerS-like"/>
</dbReference>
<accession>A0A1C5G8J7</accession>
<dbReference type="EMBL" id="LT607733">
    <property type="protein sequence ID" value="SCG16209.1"/>
    <property type="molecule type" value="Genomic_DNA"/>
</dbReference>
<dbReference type="InterPro" id="IPR016181">
    <property type="entry name" value="Acyl_CoA_acyltransferase"/>
</dbReference>
<name>A0A1C5G8J7_MICEH</name>
<dbReference type="Proteomes" id="UP000198251">
    <property type="component" value="Chromosome I"/>
</dbReference>
<dbReference type="SUPFAM" id="SSF55729">
    <property type="entry name" value="Acyl-CoA N-acyltransferases (Nat)"/>
    <property type="match status" value="1"/>
</dbReference>
<sequence length="362" mass="40113">MSARHGLRRVVDGRGLREFLSLTDRVYAGEPRFVPPSRQQVRRWWRDGVPMYVLRDGATGAVVGRTTLHTDAALDAKLGRRCQLFGLTEFTGAAAQPLFEAITTAARAAGDRDALFGPVALLPNQAGGVITSGYADRGFIDSAWNPPRYVSAYESYGFRRRFESDTWICPVPAGDDVPAGTDPDGAELTVHRGDVRRLADQLELLRGMLNASFAQLGYYTEISAAQLRRQTDGLAYLLDESLLLYLTRAGRPVAFVLCVPDISEFVVRVRGDLNLVNQVRLLATRRRYRREAVLIVKGVLPEHQGRGYQRLLSAALRRNLHAGGYTTLRSTYVGRDNPASAAQYRALGGRPLHGYTFYEKAL</sequence>
<dbReference type="AlphaFoldDB" id="A0A1C5G8J7"/>
<dbReference type="PANTHER" id="PTHR41368">
    <property type="entry name" value="PROTEIN YGHO"/>
    <property type="match status" value="1"/>
</dbReference>
<dbReference type="RefSeq" id="WP_089000133.1">
    <property type="nucleotide sequence ID" value="NZ_JBFAAC010000005.1"/>
</dbReference>
<gene>
    <name evidence="1" type="ORF">GA0070610_2467</name>
</gene>
<evidence type="ECO:0000313" key="2">
    <source>
        <dbReference type="Proteomes" id="UP000198251"/>
    </source>
</evidence>
<proteinExistence type="predicted"/>
<evidence type="ECO:0000313" key="1">
    <source>
        <dbReference type="EMBL" id="SCG16209.1"/>
    </source>
</evidence>
<dbReference type="GeneID" id="95802272"/>
<evidence type="ECO:0008006" key="3">
    <source>
        <dbReference type="Google" id="ProtNLM"/>
    </source>
</evidence>
<dbReference type="PANTHER" id="PTHR41368:SF1">
    <property type="entry name" value="PROTEIN YGHO"/>
    <property type="match status" value="1"/>
</dbReference>